<keyword evidence="2" id="KW-1185">Reference proteome</keyword>
<sequence>MLTAHLVFLTTRGGDRAATGQWFVFAEESTTLDGAVRLGDVMHPLNNCQTAQGGWLEINGNGDTGTLHNVCTSAYCVRSEAASWRFKAPAP</sequence>
<organism evidence="1 2">
    <name type="scientific">Streptomyces javensis</name>
    <dbReference type="NCBI Taxonomy" id="114698"/>
    <lineage>
        <taxon>Bacteria</taxon>
        <taxon>Bacillati</taxon>
        <taxon>Actinomycetota</taxon>
        <taxon>Actinomycetes</taxon>
        <taxon>Kitasatosporales</taxon>
        <taxon>Streptomycetaceae</taxon>
        <taxon>Streptomyces</taxon>
        <taxon>Streptomyces violaceusniger group</taxon>
    </lineage>
</organism>
<dbReference type="EMBL" id="BAAAIH010000049">
    <property type="protein sequence ID" value="GAA1292020.1"/>
    <property type="molecule type" value="Genomic_DNA"/>
</dbReference>
<dbReference type="Proteomes" id="UP001500282">
    <property type="component" value="Unassembled WGS sequence"/>
</dbReference>
<comment type="caution">
    <text evidence="1">The sequence shown here is derived from an EMBL/GenBank/DDBJ whole genome shotgun (WGS) entry which is preliminary data.</text>
</comment>
<name>A0ABP4HZT0_9ACTN</name>
<evidence type="ECO:0000313" key="2">
    <source>
        <dbReference type="Proteomes" id="UP001500282"/>
    </source>
</evidence>
<reference evidence="2" key="1">
    <citation type="journal article" date="2019" name="Int. J. Syst. Evol. Microbiol.">
        <title>The Global Catalogue of Microorganisms (GCM) 10K type strain sequencing project: providing services to taxonomists for standard genome sequencing and annotation.</title>
        <authorList>
            <consortium name="The Broad Institute Genomics Platform"/>
            <consortium name="The Broad Institute Genome Sequencing Center for Infectious Disease"/>
            <person name="Wu L."/>
            <person name="Ma J."/>
        </authorList>
    </citation>
    <scope>NUCLEOTIDE SEQUENCE [LARGE SCALE GENOMIC DNA]</scope>
    <source>
        <strain evidence="2">JCM 11448</strain>
    </source>
</reference>
<protein>
    <recommendedName>
        <fullName evidence="3">Ricin B lectin domain-containing protein</fullName>
    </recommendedName>
</protein>
<evidence type="ECO:0000313" key="1">
    <source>
        <dbReference type="EMBL" id="GAA1292020.1"/>
    </source>
</evidence>
<gene>
    <name evidence="1" type="ORF">GCM10009579_66530</name>
</gene>
<evidence type="ECO:0008006" key="3">
    <source>
        <dbReference type="Google" id="ProtNLM"/>
    </source>
</evidence>
<proteinExistence type="predicted"/>
<accession>A0ABP4HZT0</accession>